<dbReference type="InterPro" id="IPR013087">
    <property type="entry name" value="Znf_C2H2_type"/>
</dbReference>
<proteinExistence type="predicted"/>
<sequence>MVNRIYNAKSMKRQKVKAAKDFALIDTLGVGGGNIRARDRDEWAPLSHVLGSVKAAEIVPGSLSGSVTTEKIPLLPRHPVRCHFIHTEKEPSMVLSVARHLQSRSVLGLAVEWRRGSTSHAESSISCVQISTLSDVFVFHIPAGHALDVVDTSPLFSHVLGRAREGVLPLFLVDGPKAHEKRYERTFGVPFPYCQDVRPLLDRLRLGPSTQMHTAGVVVGCGTVIPKPRAVVGSDWGAWPLANAQRLFAARDAYLLVHVFHRLLPLVSRWLVKPPSKAPADAVQSVSVQSVSPKALRQAFTALDKACEAQGCEVTDKMGQRLPKQVLDTLPANVNITPYPCPVCSVRFSTRQEVLAHHLLYHPTPNAAPVRVCIPRVFLLSLPAPQAVVEAAGDGAVTYALLQLLATLRPPLAIPPGTRGKRLQSLVRQILQSGWAHPDVGAQIRRVLGGK</sequence>
<reference evidence="2 3" key="1">
    <citation type="journal article" date="2018" name="PLoS ONE">
        <title>The draft genome of Kipferlia bialata reveals reductive genome evolution in fornicate parasites.</title>
        <authorList>
            <person name="Tanifuji G."/>
            <person name="Takabayashi S."/>
            <person name="Kume K."/>
            <person name="Takagi M."/>
            <person name="Nakayama T."/>
            <person name="Kamikawa R."/>
            <person name="Inagaki Y."/>
            <person name="Hashimoto T."/>
        </authorList>
    </citation>
    <scope>NUCLEOTIDE SEQUENCE [LARGE SCALE GENOMIC DNA]</scope>
    <source>
        <strain evidence="2">NY0173</strain>
    </source>
</reference>
<keyword evidence="3" id="KW-1185">Reference proteome</keyword>
<dbReference type="InterPro" id="IPR036397">
    <property type="entry name" value="RNaseH_sf"/>
</dbReference>
<feature type="domain" description="C2H2-type" evidence="1">
    <location>
        <begin position="341"/>
        <end position="362"/>
    </location>
</feature>
<dbReference type="InterPro" id="IPR012337">
    <property type="entry name" value="RNaseH-like_sf"/>
</dbReference>
<dbReference type="SUPFAM" id="SSF53098">
    <property type="entry name" value="Ribonuclease H-like"/>
    <property type="match status" value="1"/>
</dbReference>
<organism evidence="2 3">
    <name type="scientific">Kipferlia bialata</name>
    <dbReference type="NCBI Taxonomy" id="797122"/>
    <lineage>
        <taxon>Eukaryota</taxon>
        <taxon>Metamonada</taxon>
        <taxon>Carpediemonas-like organisms</taxon>
        <taxon>Kipferlia</taxon>
    </lineage>
</organism>
<dbReference type="GO" id="GO:0003676">
    <property type="term" value="F:nucleic acid binding"/>
    <property type="evidence" value="ECO:0007669"/>
    <property type="project" value="InterPro"/>
</dbReference>
<comment type="caution">
    <text evidence="2">The sequence shown here is derived from an EMBL/GenBank/DDBJ whole genome shotgun (WGS) entry which is preliminary data.</text>
</comment>
<evidence type="ECO:0000259" key="1">
    <source>
        <dbReference type="PROSITE" id="PS00028"/>
    </source>
</evidence>
<dbReference type="AlphaFoldDB" id="A0A9K3D0R8"/>
<dbReference type="Gene3D" id="3.30.420.10">
    <property type="entry name" value="Ribonuclease H-like superfamily/Ribonuclease H"/>
    <property type="match status" value="1"/>
</dbReference>
<dbReference type="EMBL" id="BDIP01002639">
    <property type="protein sequence ID" value="GIQ86597.1"/>
    <property type="molecule type" value="Genomic_DNA"/>
</dbReference>
<evidence type="ECO:0000313" key="3">
    <source>
        <dbReference type="Proteomes" id="UP000265618"/>
    </source>
</evidence>
<gene>
    <name evidence="2" type="ORF">KIPB_008477</name>
</gene>
<evidence type="ECO:0000313" key="2">
    <source>
        <dbReference type="EMBL" id="GIQ86597.1"/>
    </source>
</evidence>
<protein>
    <recommendedName>
        <fullName evidence="1">C2H2-type domain-containing protein</fullName>
    </recommendedName>
</protein>
<accession>A0A9K3D0R8</accession>
<dbReference type="PROSITE" id="PS00028">
    <property type="entry name" value="ZINC_FINGER_C2H2_1"/>
    <property type="match status" value="1"/>
</dbReference>
<dbReference type="Proteomes" id="UP000265618">
    <property type="component" value="Unassembled WGS sequence"/>
</dbReference>
<name>A0A9K3D0R8_9EUKA</name>